<evidence type="ECO:0000313" key="2">
    <source>
        <dbReference type="EMBL" id="KAG7157084.1"/>
    </source>
</evidence>
<reference evidence="2" key="1">
    <citation type="journal article" date="2021" name="Sci. Adv.">
        <title>The American lobster genome reveals insights on longevity, neural, and immune adaptations.</title>
        <authorList>
            <person name="Polinski J.M."/>
            <person name="Zimin A.V."/>
            <person name="Clark K.F."/>
            <person name="Kohn A.B."/>
            <person name="Sadowski N."/>
            <person name="Timp W."/>
            <person name="Ptitsyn A."/>
            <person name="Khanna P."/>
            <person name="Romanova D.Y."/>
            <person name="Williams P."/>
            <person name="Greenwood S.J."/>
            <person name="Moroz L.L."/>
            <person name="Walt D.R."/>
            <person name="Bodnar A.G."/>
        </authorList>
    </citation>
    <scope>NUCLEOTIDE SEQUENCE</scope>
    <source>
        <strain evidence="2">GMGI-L3</strain>
    </source>
</reference>
<organism evidence="2 3">
    <name type="scientific">Homarus americanus</name>
    <name type="common">American lobster</name>
    <dbReference type="NCBI Taxonomy" id="6706"/>
    <lineage>
        <taxon>Eukaryota</taxon>
        <taxon>Metazoa</taxon>
        <taxon>Ecdysozoa</taxon>
        <taxon>Arthropoda</taxon>
        <taxon>Crustacea</taxon>
        <taxon>Multicrustacea</taxon>
        <taxon>Malacostraca</taxon>
        <taxon>Eumalacostraca</taxon>
        <taxon>Eucarida</taxon>
        <taxon>Decapoda</taxon>
        <taxon>Pleocyemata</taxon>
        <taxon>Astacidea</taxon>
        <taxon>Nephropoidea</taxon>
        <taxon>Nephropidae</taxon>
        <taxon>Homarus</taxon>
    </lineage>
</organism>
<keyword evidence="1" id="KW-0732">Signal</keyword>
<evidence type="ECO:0008006" key="4">
    <source>
        <dbReference type="Google" id="ProtNLM"/>
    </source>
</evidence>
<accession>A0A8J5MMR4</accession>
<sequence length="91" mass="9975">MGHLMASQVPLIFALFVAQVTLHPLTLGVNIDNVLFQIEFVAEDAVTYGTDAWLPAVPKLGNACPHQIFSVCKGRRNVLSVWLPLRTSQST</sequence>
<dbReference type="AlphaFoldDB" id="A0A8J5MMR4"/>
<proteinExistence type="predicted"/>
<gene>
    <name evidence="2" type="ORF">Hamer_G019321</name>
</gene>
<protein>
    <recommendedName>
        <fullName evidence="4">Secreted protein</fullName>
    </recommendedName>
</protein>
<dbReference type="Proteomes" id="UP000747542">
    <property type="component" value="Unassembled WGS sequence"/>
</dbReference>
<keyword evidence="3" id="KW-1185">Reference proteome</keyword>
<feature type="chain" id="PRO_5035206350" description="Secreted protein" evidence="1">
    <location>
        <begin position="29"/>
        <end position="91"/>
    </location>
</feature>
<feature type="signal peptide" evidence="1">
    <location>
        <begin position="1"/>
        <end position="28"/>
    </location>
</feature>
<comment type="caution">
    <text evidence="2">The sequence shown here is derived from an EMBL/GenBank/DDBJ whole genome shotgun (WGS) entry which is preliminary data.</text>
</comment>
<dbReference type="EMBL" id="JAHLQT010038152">
    <property type="protein sequence ID" value="KAG7157084.1"/>
    <property type="molecule type" value="Genomic_DNA"/>
</dbReference>
<evidence type="ECO:0000313" key="3">
    <source>
        <dbReference type="Proteomes" id="UP000747542"/>
    </source>
</evidence>
<name>A0A8J5MMR4_HOMAM</name>
<evidence type="ECO:0000256" key="1">
    <source>
        <dbReference type="SAM" id="SignalP"/>
    </source>
</evidence>